<protein>
    <submittedName>
        <fullName evidence="2">Acetyltransferase (GNAT) family protein</fullName>
    </submittedName>
</protein>
<dbReference type="InterPro" id="IPR000182">
    <property type="entry name" value="GNAT_dom"/>
</dbReference>
<dbReference type="SUPFAM" id="SSF55729">
    <property type="entry name" value="Acyl-CoA N-acyltransferases (Nat)"/>
    <property type="match status" value="1"/>
</dbReference>
<sequence>MITYLGFEDMQAVLGLASQVEGLFGPMVGVADFETALEDCLKTNRVLGCKEQNELCGAAIIDRKGNELCWFVVDSGKRGLGIGGRMLEKVIGELDSAREMTVQTFAPGVPEGGAARRLYMKFGFADREDGGLNPAGIPTVIMVREKK</sequence>
<evidence type="ECO:0000313" key="3">
    <source>
        <dbReference type="Proteomes" id="UP000295066"/>
    </source>
</evidence>
<keyword evidence="2" id="KW-0808">Transferase</keyword>
<dbReference type="Proteomes" id="UP000295066">
    <property type="component" value="Unassembled WGS sequence"/>
</dbReference>
<dbReference type="EMBL" id="SORI01000006">
    <property type="protein sequence ID" value="TDY61285.1"/>
    <property type="molecule type" value="Genomic_DNA"/>
</dbReference>
<keyword evidence="3" id="KW-1185">Reference proteome</keyword>
<feature type="domain" description="N-acetyltransferase" evidence="1">
    <location>
        <begin position="1"/>
        <end position="147"/>
    </location>
</feature>
<dbReference type="Pfam" id="PF13673">
    <property type="entry name" value="Acetyltransf_10"/>
    <property type="match status" value="1"/>
</dbReference>
<dbReference type="AlphaFoldDB" id="A0A4R8MBP3"/>
<evidence type="ECO:0000313" key="2">
    <source>
        <dbReference type="EMBL" id="TDY61285.1"/>
    </source>
</evidence>
<dbReference type="Gene3D" id="3.40.630.30">
    <property type="match status" value="1"/>
</dbReference>
<dbReference type="OrthoDB" id="9788916at2"/>
<organism evidence="2 3">
    <name type="scientific">Aminivibrio pyruvatiphilus</name>
    <dbReference type="NCBI Taxonomy" id="1005740"/>
    <lineage>
        <taxon>Bacteria</taxon>
        <taxon>Thermotogati</taxon>
        <taxon>Synergistota</taxon>
        <taxon>Synergistia</taxon>
        <taxon>Synergistales</taxon>
        <taxon>Aminobacteriaceae</taxon>
        <taxon>Aminivibrio</taxon>
    </lineage>
</organism>
<comment type="caution">
    <text evidence="2">The sequence shown here is derived from an EMBL/GenBank/DDBJ whole genome shotgun (WGS) entry which is preliminary data.</text>
</comment>
<accession>A0A4R8MBP3</accession>
<dbReference type="PROSITE" id="PS51186">
    <property type="entry name" value="GNAT"/>
    <property type="match status" value="1"/>
</dbReference>
<reference evidence="2 3" key="1">
    <citation type="submission" date="2019-03" db="EMBL/GenBank/DDBJ databases">
        <title>Genomic Encyclopedia of Type Strains, Phase IV (KMG-IV): sequencing the most valuable type-strain genomes for metagenomic binning, comparative biology and taxonomic classification.</title>
        <authorList>
            <person name="Goeker M."/>
        </authorList>
    </citation>
    <scope>NUCLEOTIDE SEQUENCE [LARGE SCALE GENOMIC DNA]</scope>
    <source>
        <strain evidence="2 3">DSM 25964</strain>
    </source>
</reference>
<dbReference type="RefSeq" id="WP_133957333.1">
    <property type="nucleotide sequence ID" value="NZ_SORI01000006.1"/>
</dbReference>
<gene>
    <name evidence="2" type="ORF">C8D99_106140</name>
</gene>
<proteinExistence type="predicted"/>
<dbReference type="CDD" id="cd04301">
    <property type="entry name" value="NAT_SF"/>
    <property type="match status" value="1"/>
</dbReference>
<dbReference type="InterPro" id="IPR016181">
    <property type="entry name" value="Acyl_CoA_acyltransferase"/>
</dbReference>
<evidence type="ECO:0000259" key="1">
    <source>
        <dbReference type="PROSITE" id="PS51186"/>
    </source>
</evidence>
<dbReference type="GO" id="GO:0016747">
    <property type="term" value="F:acyltransferase activity, transferring groups other than amino-acyl groups"/>
    <property type="evidence" value="ECO:0007669"/>
    <property type="project" value="InterPro"/>
</dbReference>
<name>A0A4R8MBP3_9BACT</name>